<dbReference type="Pfam" id="PF04892">
    <property type="entry name" value="VanZ"/>
    <property type="match status" value="1"/>
</dbReference>
<keyword evidence="1" id="KW-0812">Transmembrane</keyword>
<feature type="transmembrane region" description="Helical" evidence="1">
    <location>
        <begin position="153"/>
        <end position="174"/>
    </location>
</feature>
<dbReference type="NCBIfam" id="NF037970">
    <property type="entry name" value="vanZ_1"/>
    <property type="match status" value="2"/>
</dbReference>
<proteinExistence type="predicted"/>
<dbReference type="InterPro" id="IPR016747">
    <property type="entry name" value="Phosphotransbutyrylase"/>
</dbReference>
<organism evidence="3 4">
    <name type="scientific">Mediterraneibacter catenae</name>
    <dbReference type="NCBI Taxonomy" id="2594882"/>
    <lineage>
        <taxon>Bacteria</taxon>
        <taxon>Bacillati</taxon>
        <taxon>Bacillota</taxon>
        <taxon>Clostridia</taxon>
        <taxon>Lachnospirales</taxon>
        <taxon>Lachnospiraceae</taxon>
        <taxon>Mediterraneibacter</taxon>
    </lineage>
</organism>
<evidence type="ECO:0000259" key="2">
    <source>
        <dbReference type="Pfam" id="PF04892"/>
    </source>
</evidence>
<dbReference type="OrthoDB" id="291892at2"/>
<accession>A0A5M9HYJ8</accession>
<feature type="domain" description="VanZ-like" evidence="2">
    <location>
        <begin position="8"/>
        <end position="170"/>
    </location>
</feature>
<name>A0A5M9HYJ8_9FIRM</name>
<evidence type="ECO:0000313" key="3">
    <source>
        <dbReference type="EMBL" id="KAA8502094.1"/>
    </source>
</evidence>
<gene>
    <name evidence="3" type="ORF">FNY66_04950</name>
</gene>
<sequence>MIMRRRVFLILMILWMAGIFVFSSRSGDESTEDSYFVGAMVGDFFVPGFDEWSPEKQQEFAEKIDHPVRKTAHAAEYAVLGLLAAGVCIPSIASRSDENEIQEEAGYGGFINSRVGKAGKELLVPWVIAVAYAATDEFHQLFVPGRSGQISDVVLDSAGALAGLLILTVVRGIMKNRRNRVKNSTE</sequence>
<dbReference type="EMBL" id="VMSO01000004">
    <property type="protein sequence ID" value="KAA8502094.1"/>
    <property type="molecule type" value="Genomic_DNA"/>
</dbReference>
<dbReference type="AlphaFoldDB" id="A0A5M9HYJ8"/>
<evidence type="ECO:0000256" key="1">
    <source>
        <dbReference type="SAM" id="Phobius"/>
    </source>
</evidence>
<keyword evidence="4" id="KW-1185">Reference proteome</keyword>
<dbReference type="PIRSF" id="PIRSF019083">
    <property type="entry name" value="UCP019083_VanZ"/>
    <property type="match status" value="1"/>
</dbReference>
<keyword evidence="1" id="KW-1133">Transmembrane helix</keyword>
<keyword evidence="1" id="KW-0472">Membrane</keyword>
<dbReference type="InterPro" id="IPR006976">
    <property type="entry name" value="VanZ-like"/>
</dbReference>
<comment type="caution">
    <text evidence="3">The sequence shown here is derived from an EMBL/GenBank/DDBJ whole genome shotgun (WGS) entry which is preliminary data.</text>
</comment>
<dbReference type="Proteomes" id="UP000322025">
    <property type="component" value="Unassembled WGS sequence"/>
</dbReference>
<evidence type="ECO:0000313" key="4">
    <source>
        <dbReference type="Proteomes" id="UP000322025"/>
    </source>
</evidence>
<protein>
    <recommendedName>
        <fullName evidence="2">VanZ-like domain-containing protein</fullName>
    </recommendedName>
</protein>
<reference evidence="3" key="1">
    <citation type="submission" date="2019-07" db="EMBL/GenBank/DDBJ databases">
        <authorList>
            <person name="Wongkuna S."/>
            <person name="Scaria J."/>
        </authorList>
    </citation>
    <scope>NUCLEOTIDE SEQUENCE [LARGE SCALE GENOMIC DNA]</scope>
    <source>
        <strain evidence="3">SW178</strain>
    </source>
</reference>